<dbReference type="Gene3D" id="3.40.190.10">
    <property type="entry name" value="Periplasmic binding protein-like II"/>
    <property type="match status" value="2"/>
</dbReference>
<keyword evidence="2" id="KW-0805">Transcription regulation</keyword>
<dbReference type="SUPFAM" id="SSF46785">
    <property type="entry name" value="Winged helix' DNA-binding domain"/>
    <property type="match status" value="1"/>
</dbReference>
<organism evidence="6 7">
    <name type="scientific">Panacagrimonas perspica</name>
    <dbReference type="NCBI Taxonomy" id="381431"/>
    <lineage>
        <taxon>Bacteria</taxon>
        <taxon>Pseudomonadati</taxon>
        <taxon>Pseudomonadota</taxon>
        <taxon>Gammaproteobacteria</taxon>
        <taxon>Nevskiales</taxon>
        <taxon>Nevskiaceae</taxon>
        <taxon>Panacagrimonas</taxon>
    </lineage>
</organism>
<feature type="domain" description="HTH lysR-type" evidence="5">
    <location>
        <begin position="38"/>
        <end position="95"/>
    </location>
</feature>
<dbReference type="EMBL" id="SOBT01000010">
    <property type="protein sequence ID" value="TDU26687.1"/>
    <property type="molecule type" value="Genomic_DNA"/>
</dbReference>
<dbReference type="InterPro" id="IPR036388">
    <property type="entry name" value="WH-like_DNA-bd_sf"/>
</dbReference>
<keyword evidence="4" id="KW-0804">Transcription</keyword>
<dbReference type="InterPro" id="IPR005119">
    <property type="entry name" value="LysR_subst-bd"/>
</dbReference>
<keyword evidence="7" id="KW-1185">Reference proteome</keyword>
<dbReference type="PRINTS" id="PR00039">
    <property type="entry name" value="HTHLYSR"/>
</dbReference>
<dbReference type="PROSITE" id="PS50931">
    <property type="entry name" value="HTH_LYSR"/>
    <property type="match status" value="1"/>
</dbReference>
<evidence type="ECO:0000256" key="3">
    <source>
        <dbReference type="ARBA" id="ARBA00023125"/>
    </source>
</evidence>
<evidence type="ECO:0000256" key="4">
    <source>
        <dbReference type="ARBA" id="ARBA00023163"/>
    </source>
</evidence>
<proteinExistence type="inferred from homology"/>
<gene>
    <name evidence="6" type="ORF">DFR24_3717</name>
</gene>
<reference evidence="6 7" key="1">
    <citation type="submission" date="2019-03" db="EMBL/GenBank/DDBJ databases">
        <title>Genomic Encyclopedia of Type Strains, Phase IV (KMG-IV): sequencing the most valuable type-strain genomes for metagenomic binning, comparative biology and taxonomic classification.</title>
        <authorList>
            <person name="Goeker M."/>
        </authorList>
    </citation>
    <scope>NUCLEOTIDE SEQUENCE [LARGE SCALE GENOMIC DNA]</scope>
    <source>
        <strain evidence="6 7">DSM 26377</strain>
    </source>
</reference>
<dbReference type="PANTHER" id="PTHR30118:SF15">
    <property type="entry name" value="TRANSCRIPTIONAL REGULATORY PROTEIN"/>
    <property type="match status" value="1"/>
</dbReference>
<comment type="caution">
    <text evidence="6">The sequence shown here is derived from an EMBL/GenBank/DDBJ whole genome shotgun (WGS) entry which is preliminary data.</text>
</comment>
<evidence type="ECO:0000313" key="6">
    <source>
        <dbReference type="EMBL" id="TDU26687.1"/>
    </source>
</evidence>
<protein>
    <submittedName>
        <fullName evidence="6">LysR family transcriptional regulator</fullName>
    </submittedName>
</protein>
<accession>A0A4R7NZK3</accession>
<evidence type="ECO:0000256" key="2">
    <source>
        <dbReference type="ARBA" id="ARBA00023015"/>
    </source>
</evidence>
<dbReference type="InterPro" id="IPR000847">
    <property type="entry name" value="LysR_HTH_N"/>
</dbReference>
<evidence type="ECO:0000313" key="7">
    <source>
        <dbReference type="Proteomes" id="UP000295341"/>
    </source>
</evidence>
<dbReference type="Gene3D" id="1.10.10.10">
    <property type="entry name" value="Winged helix-like DNA-binding domain superfamily/Winged helix DNA-binding domain"/>
    <property type="match status" value="1"/>
</dbReference>
<name>A0A4R7NZK3_9GAMM</name>
<dbReference type="GO" id="GO:0003700">
    <property type="term" value="F:DNA-binding transcription factor activity"/>
    <property type="evidence" value="ECO:0007669"/>
    <property type="project" value="InterPro"/>
</dbReference>
<dbReference type="Proteomes" id="UP000295341">
    <property type="component" value="Unassembled WGS sequence"/>
</dbReference>
<dbReference type="InterPro" id="IPR036390">
    <property type="entry name" value="WH_DNA-bd_sf"/>
</dbReference>
<evidence type="ECO:0000256" key="1">
    <source>
        <dbReference type="ARBA" id="ARBA00009437"/>
    </source>
</evidence>
<dbReference type="Pfam" id="PF00126">
    <property type="entry name" value="HTH_1"/>
    <property type="match status" value="1"/>
</dbReference>
<dbReference type="SUPFAM" id="SSF53850">
    <property type="entry name" value="Periplasmic binding protein-like II"/>
    <property type="match status" value="1"/>
</dbReference>
<evidence type="ECO:0000259" key="5">
    <source>
        <dbReference type="PROSITE" id="PS50931"/>
    </source>
</evidence>
<keyword evidence="3" id="KW-0238">DNA-binding</keyword>
<dbReference type="CDD" id="cd08459">
    <property type="entry name" value="PBP2_DntR_NahR_LinR_like"/>
    <property type="match status" value="1"/>
</dbReference>
<dbReference type="PANTHER" id="PTHR30118">
    <property type="entry name" value="HTH-TYPE TRANSCRIPTIONAL REGULATOR LEUO-RELATED"/>
    <property type="match status" value="1"/>
</dbReference>
<dbReference type="GO" id="GO:0003677">
    <property type="term" value="F:DNA binding"/>
    <property type="evidence" value="ECO:0007669"/>
    <property type="project" value="UniProtKB-KW"/>
</dbReference>
<dbReference type="InterPro" id="IPR050389">
    <property type="entry name" value="LysR-type_TF"/>
</dbReference>
<dbReference type="Pfam" id="PF03466">
    <property type="entry name" value="LysR_substrate"/>
    <property type="match status" value="1"/>
</dbReference>
<comment type="similarity">
    <text evidence="1">Belongs to the LysR transcriptional regulatory family.</text>
</comment>
<sequence>MNYTRTGARVPSRATRVKAATRHFSPRHTAQVTDLDDIDLNLLRIFHQLMIERRVSAVAESLGMSQPAVSGALKRLREVLKDDLFLRTARGMQPTPLAEQLAEPVASAIDTLRNAIARPGPFDPMTARRNFMLSLTDIGEIYFLPPLLARLDERAPGIDLSTARNSIRDLKDEMESGRVDAAIGLLPQLQGRFFRQRLFRQPYVLAMRRGHPLARKKKITTTDFSAAEHVVVLASGTGHGEVDRTLERKRIARRVRLTVPHFVGVGHILEASDLVATLPERMAQRIAKPFGLHYLPHPVKLPEASIDLFWHARMQRDPGHQWFRRQIVELFTDRRE</sequence>
<dbReference type="AlphaFoldDB" id="A0A4R7NZK3"/>